<protein>
    <submittedName>
        <fullName evidence="1">Uncharacterized protein</fullName>
    </submittedName>
</protein>
<dbReference type="EMBL" id="MU151221">
    <property type="protein sequence ID" value="KAF9446963.1"/>
    <property type="molecule type" value="Genomic_DNA"/>
</dbReference>
<dbReference type="Proteomes" id="UP000807342">
    <property type="component" value="Unassembled WGS sequence"/>
</dbReference>
<dbReference type="SUPFAM" id="SSF50370">
    <property type="entry name" value="Ricin B-like lectins"/>
    <property type="match status" value="1"/>
</dbReference>
<evidence type="ECO:0000313" key="2">
    <source>
        <dbReference type="Proteomes" id="UP000807342"/>
    </source>
</evidence>
<accession>A0A9P6C352</accession>
<dbReference type="InterPro" id="IPR035992">
    <property type="entry name" value="Ricin_B-like_lectins"/>
</dbReference>
<dbReference type="OrthoDB" id="2972047at2759"/>
<gene>
    <name evidence="1" type="ORF">P691DRAFT_761161</name>
</gene>
<evidence type="ECO:0000313" key="1">
    <source>
        <dbReference type="EMBL" id="KAF9446963.1"/>
    </source>
</evidence>
<name>A0A9P6C352_9AGAR</name>
<organism evidence="1 2">
    <name type="scientific">Macrolepiota fuliginosa MF-IS2</name>
    <dbReference type="NCBI Taxonomy" id="1400762"/>
    <lineage>
        <taxon>Eukaryota</taxon>
        <taxon>Fungi</taxon>
        <taxon>Dikarya</taxon>
        <taxon>Basidiomycota</taxon>
        <taxon>Agaricomycotina</taxon>
        <taxon>Agaricomycetes</taxon>
        <taxon>Agaricomycetidae</taxon>
        <taxon>Agaricales</taxon>
        <taxon>Agaricineae</taxon>
        <taxon>Agaricaceae</taxon>
        <taxon>Macrolepiota</taxon>
    </lineage>
</organism>
<comment type="caution">
    <text evidence="1">The sequence shown here is derived from an EMBL/GenBank/DDBJ whole genome shotgun (WGS) entry which is preliminary data.</text>
</comment>
<dbReference type="AlphaFoldDB" id="A0A9P6C352"/>
<dbReference type="Gene3D" id="2.80.10.50">
    <property type="match status" value="1"/>
</dbReference>
<dbReference type="CDD" id="cd23714">
    <property type="entry name" value="beta-trefoil_Ricin_MtaL"/>
    <property type="match status" value="1"/>
</dbReference>
<reference evidence="1" key="1">
    <citation type="submission" date="2020-11" db="EMBL/GenBank/DDBJ databases">
        <authorList>
            <consortium name="DOE Joint Genome Institute"/>
            <person name="Ahrendt S."/>
            <person name="Riley R."/>
            <person name="Andreopoulos W."/>
            <person name="Labutti K."/>
            <person name="Pangilinan J."/>
            <person name="Ruiz-Duenas F.J."/>
            <person name="Barrasa J.M."/>
            <person name="Sanchez-Garcia M."/>
            <person name="Camarero S."/>
            <person name="Miyauchi S."/>
            <person name="Serrano A."/>
            <person name="Linde D."/>
            <person name="Babiker R."/>
            <person name="Drula E."/>
            <person name="Ayuso-Fernandez I."/>
            <person name="Pacheco R."/>
            <person name="Padilla G."/>
            <person name="Ferreira P."/>
            <person name="Barriuso J."/>
            <person name="Kellner H."/>
            <person name="Castanera R."/>
            <person name="Alfaro M."/>
            <person name="Ramirez L."/>
            <person name="Pisabarro A.G."/>
            <person name="Kuo A."/>
            <person name="Tritt A."/>
            <person name="Lipzen A."/>
            <person name="He G."/>
            <person name="Yan M."/>
            <person name="Ng V."/>
            <person name="Cullen D."/>
            <person name="Martin F."/>
            <person name="Rosso M.-N."/>
            <person name="Henrissat B."/>
            <person name="Hibbett D."/>
            <person name="Martinez A.T."/>
            <person name="Grigoriev I.V."/>
        </authorList>
    </citation>
    <scope>NUCLEOTIDE SEQUENCE</scope>
    <source>
        <strain evidence="1">MF-IS2</strain>
    </source>
</reference>
<keyword evidence="2" id="KW-1185">Reference proteome</keyword>
<proteinExistence type="predicted"/>
<sequence>MPGPGPIFWDGQDVNIYERWIVVPGQPIRNVATGNTIVVSGGQIIAYPDGNTIWSIEAAGGNTFVIKLPNQNLVWTLQDNRVFLSPADGSPGQRFILTRL</sequence>